<dbReference type="RefSeq" id="WP_183646660.1">
    <property type="nucleotide sequence ID" value="NZ_BAAAXX010000145.1"/>
</dbReference>
<keyword evidence="2" id="KW-0732">Signal</keyword>
<name>A0A7W5V8H9_9ACTN</name>
<evidence type="ECO:0000313" key="4">
    <source>
        <dbReference type="Proteomes" id="UP000579945"/>
    </source>
</evidence>
<dbReference type="NCBIfam" id="TIGR03118">
    <property type="entry name" value="PEPCTERM_chp_1"/>
    <property type="match status" value="1"/>
</dbReference>
<proteinExistence type="predicted"/>
<dbReference type="Proteomes" id="UP000579945">
    <property type="component" value="Unassembled WGS sequence"/>
</dbReference>
<dbReference type="InterPro" id="IPR015943">
    <property type="entry name" value="WD40/YVTN_repeat-like_dom_sf"/>
</dbReference>
<protein>
    <submittedName>
        <fullName evidence="3">Uncharacterized protein (TIGR03118 family)</fullName>
    </submittedName>
</protein>
<evidence type="ECO:0000313" key="3">
    <source>
        <dbReference type="EMBL" id="MBB3726850.1"/>
    </source>
</evidence>
<dbReference type="GeneID" id="95389188"/>
<feature type="signal peptide" evidence="2">
    <location>
        <begin position="1"/>
        <end position="23"/>
    </location>
</feature>
<sequence>MRPRIVILCAAALILGTTAPAAAARHQTRFDVVNLVSDVKGKARTTDPKLVNPWGLAMGKTLWVSATGTGVATVYSGEGRKEATEVVVPGGAPTGQVFNPTEGFTVKGRPATFVFASPSGAISGWNAEADAKNAVIAAFSRGADYKGLAMMRTEEGAFLLAADFAGGRVHVFDDDFRRVRLDRRQFADPSMPSGYAPFNVSVARGAVWVSYALRDASTGKSVAGRGKGFVSRFDASGRFTGRLAARGPLNAPWAVTVAPRGFGQYAGATLVGNFGDGRIHAFRNGRHLGPLRDAGGRAIVLPGLWDLEPGTAANGGENALWFAAGIDGAQHGLLGLLRPTGDRARRPAPSTAPSTKAPSTGAPAPAASPSSGYGY</sequence>
<feature type="region of interest" description="Disordered" evidence="1">
    <location>
        <begin position="339"/>
        <end position="375"/>
    </location>
</feature>
<dbReference type="Gene3D" id="2.130.10.10">
    <property type="entry name" value="YVTN repeat-like/Quinoprotein amine dehydrogenase"/>
    <property type="match status" value="1"/>
</dbReference>
<comment type="caution">
    <text evidence="3">The sequence shown here is derived from an EMBL/GenBank/DDBJ whole genome shotgun (WGS) entry which is preliminary data.</text>
</comment>
<organism evidence="3 4">
    <name type="scientific">Nonomuraea dietziae</name>
    <dbReference type="NCBI Taxonomy" id="65515"/>
    <lineage>
        <taxon>Bacteria</taxon>
        <taxon>Bacillati</taxon>
        <taxon>Actinomycetota</taxon>
        <taxon>Actinomycetes</taxon>
        <taxon>Streptosporangiales</taxon>
        <taxon>Streptosporangiaceae</taxon>
        <taxon>Nonomuraea</taxon>
    </lineage>
</organism>
<dbReference type="InterPro" id="IPR017549">
    <property type="entry name" value="APMV_L690"/>
</dbReference>
<accession>A0A7W5V8H9</accession>
<dbReference type="AlphaFoldDB" id="A0A7W5V8H9"/>
<dbReference type="EMBL" id="JACIBV010000001">
    <property type="protein sequence ID" value="MBB3726850.1"/>
    <property type="molecule type" value="Genomic_DNA"/>
</dbReference>
<dbReference type="SUPFAM" id="SSF63829">
    <property type="entry name" value="Calcium-dependent phosphotriesterase"/>
    <property type="match status" value="1"/>
</dbReference>
<reference evidence="3 4" key="1">
    <citation type="submission" date="2020-08" db="EMBL/GenBank/DDBJ databases">
        <title>Sequencing the genomes of 1000 actinobacteria strains.</title>
        <authorList>
            <person name="Klenk H.-P."/>
        </authorList>
    </citation>
    <scope>NUCLEOTIDE SEQUENCE [LARGE SCALE GENOMIC DNA]</scope>
    <source>
        <strain evidence="3 4">DSM 44320</strain>
    </source>
</reference>
<feature type="chain" id="PRO_5030551303" evidence="2">
    <location>
        <begin position="24"/>
        <end position="375"/>
    </location>
</feature>
<keyword evidence="4" id="KW-1185">Reference proteome</keyword>
<evidence type="ECO:0000256" key="1">
    <source>
        <dbReference type="SAM" id="MobiDB-lite"/>
    </source>
</evidence>
<feature type="compositionally biased region" description="Low complexity" evidence="1">
    <location>
        <begin position="347"/>
        <end position="375"/>
    </location>
</feature>
<gene>
    <name evidence="3" type="ORF">FHR33_002710</name>
</gene>
<evidence type="ECO:0000256" key="2">
    <source>
        <dbReference type="SAM" id="SignalP"/>
    </source>
</evidence>